<keyword evidence="3" id="KW-0804">Transcription</keyword>
<comment type="caution">
    <text evidence="5">The sequence shown here is derived from an EMBL/GenBank/DDBJ whole genome shotgun (WGS) entry which is preliminary data.</text>
</comment>
<evidence type="ECO:0000256" key="3">
    <source>
        <dbReference type="ARBA" id="ARBA00023163"/>
    </source>
</evidence>
<dbReference type="InterPro" id="IPR036388">
    <property type="entry name" value="WH-like_DNA-bd_sf"/>
</dbReference>
<dbReference type="PROSITE" id="PS50949">
    <property type="entry name" value="HTH_GNTR"/>
    <property type="match status" value="1"/>
</dbReference>
<dbReference type="EMBL" id="JAFMPY010000004">
    <property type="protein sequence ID" value="MBO0903128.1"/>
    <property type="molecule type" value="Genomic_DNA"/>
</dbReference>
<dbReference type="Gene3D" id="1.20.120.530">
    <property type="entry name" value="GntR ligand-binding domain-like"/>
    <property type="match status" value="1"/>
</dbReference>
<keyword evidence="1" id="KW-0805">Transcription regulation</keyword>
<evidence type="ECO:0000313" key="6">
    <source>
        <dbReference type="Proteomes" id="UP000664288"/>
    </source>
</evidence>
<organism evidence="5 6">
    <name type="scientific">Jiella sonneratiae</name>
    <dbReference type="NCBI Taxonomy" id="2816856"/>
    <lineage>
        <taxon>Bacteria</taxon>
        <taxon>Pseudomonadati</taxon>
        <taxon>Pseudomonadota</taxon>
        <taxon>Alphaproteobacteria</taxon>
        <taxon>Hyphomicrobiales</taxon>
        <taxon>Aurantimonadaceae</taxon>
        <taxon>Jiella</taxon>
    </lineage>
</organism>
<gene>
    <name evidence="5" type="ORF">J1C47_05705</name>
</gene>
<keyword evidence="2" id="KW-0238">DNA-binding</keyword>
<sequence>MNAELASGNFEAMLKIDERGAVAPQIYAALRQAIITMALKPGQPLSEKEIAANFGSSRQPAREAVIKLVEAGLVRVLPQRGTYVVKVSPRQVADARFVREAVEVAIARHCCLSPDAPALRDLARVIARQEEAAAANDHAGFLALDEAFHKGLAEAVGCSEAWRVIEMGKAQMDRVRYLSLPEASPMTLLIDQHRDILAAIRRGDADEAAAAVRVHLREILLSLPRLAKAFPDLFENEELPGHAADLQPGLRGIGW</sequence>
<dbReference type="PANTHER" id="PTHR43537:SF6">
    <property type="entry name" value="HTH-TYPE TRANSCRIPTIONAL REPRESSOR RSPR"/>
    <property type="match status" value="1"/>
</dbReference>
<dbReference type="Gene3D" id="1.10.10.10">
    <property type="entry name" value="Winged helix-like DNA-binding domain superfamily/Winged helix DNA-binding domain"/>
    <property type="match status" value="1"/>
</dbReference>
<evidence type="ECO:0000313" key="5">
    <source>
        <dbReference type="EMBL" id="MBO0903128.1"/>
    </source>
</evidence>
<dbReference type="InterPro" id="IPR036390">
    <property type="entry name" value="WH_DNA-bd_sf"/>
</dbReference>
<dbReference type="InterPro" id="IPR000524">
    <property type="entry name" value="Tscrpt_reg_HTH_GntR"/>
</dbReference>
<evidence type="ECO:0000256" key="2">
    <source>
        <dbReference type="ARBA" id="ARBA00023125"/>
    </source>
</evidence>
<name>A0ABS3J2C0_9HYPH</name>
<dbReference type="Pfam" id="PF07729">
    <property type="entry name" value="FCD"/>
    <property type="match status" value="1"/>
</dbReference>
<dbReference type="PANTHER" id="PTHR43537">
    <property type="entry name" value="TRANSCRIPTIONAL REGULATOR, GNTR FAMILY"/>
    <property type="match status" value="1"/>
</dbReference>
<dbReference type="Pfam" id="PF00392">
    <property type="entry name" value="GntR"/>
    <property type="match status" value="1"/>
</dbReference>
<feature type="domain" description="HTH gntR-type" evidence="4">
    <location>
        <begin position="20"/>
        <end position="87"/>
    </location>
</feature>
<dbReference type="InterPro" id="IPR008920">
    <property type="entry name" value="TF_FadR/GntR_C"/>
</dbReference>
<accession>A0ABS3J2C0</accession>
<keyword evidence="6" id="KW-1185">Reference proteome</keyword>
<dbReference type="Proteomes" id="UP000664288">
    <property type="component" value="Unassembled WGS sequence"/>
</dbReference>
<evidence type="ECO:0000256" key="1">
    <source>
        <dbReference type="ARBA" id="ARBA00023015"/>
    </source>
</evidence>
<protein>
    <submittedName>
        <fullName evidence="5">GntR family transcriptional regulator</fullName>
    </submittedName>
</protein>
<dbReference type="InterPro" id="IPR011711">
    <property type="entry name" value="GntR_C"/>
</dbReference>
<dbReference type="SMART" id="SM00895">
    <property type="entry name" value="FCD"/>
    <property type="match status" value="1"/>
</dbReference>
<dbReference type="SMART" id="SM00345">
    <property type="entry name" value="HTH_GNTR"/>
    <property type="match status" value="1"/>
</dbReference>
<dbReference type="SUPFAM" id="SSF48008">
    <property type="entry name" value="GntR ligand-binding domain-like"/>
    <property type="match status" value="1"/>
</dbReference>
<proteinExistence type="predicted"/>
<dbReference type="CDD" id="cd07377">
    <property type="entry name" value="WHTH_GntR"/>
    <property type="match status" value="1"/>
</dbReference>
<reference evidence="5 6" key="1">
    <citation type="submission" date="2021-03" db="EMBL/GenBank/DDBJ databases">
        <title>Whole genome sequence of Jiella sp. MQZ13P-4.</title>
        <authorList>
            <person name="Tuo L."/>
        </authorList>
    </citation>
    <scope>NUCLEOTIDE SEQUENCE [LARGE SCALE GENOMIC DNA]</scope>
    <source>
        <strain evidence="5 6">MQZ13P-4</strain>
    </source>
</reference>
<evidence type="ECO:0000259" key="4">
    <source>
        <dbReference type="PROSITE" id="PS50949"/>
    </source>
</evidence>
<dbReference type="SUPFAM" id="SSF46785">
    <property type="entry name" value="Winged helix' DNA-binding domain"/>
    <property type="match status" value="1"/>
</dbReference>